<keyword evidence="5" id="KW-1185">Reference proteome</keyword>
<dbReference type="PROSITE" id="PS51216">
    <property type="entry name" value="NEBULIN"/>
    <property type="match status" value="1"/>
</dbReference>
<feature type="region of interest" description="Disordered" evidence="3">
    <location>
        <begin position="115"/>
        <end position="134"/>
    </location>
</feature>
<evidence type="ECO:0000313" key="4">
    <source>
        <dbReference type="EMBL" id="KAJ8788814.1"/>
    </source>
</evidence>
<evidence type="ECO:0000256" key="2">
    <source>
        <dbReference type="ARBA" id="ARBA00023203"/>
    </source>
</evidence>
<sequence length="164" mass="18694">MLITALPMVKYHEDFEKTKGRGFTPVVDDPVTERVRKNTQVVSDAAYKGVHPHIVEMDRRPGIIVGKLTGLLGNYLDCTKLLRHKGDLFHEKRNVLKSLNHKYEYFPSNIEKANHYRRQRSRSHSSSTFGTGLGDDKSEISEIYPSFSCCSEVTRPSDEGGIRR</sequence>
<keyword evidence="2" id="KW-0009">Actin-binding</keyword>
<dbReference type="GO" id="GO:0051015">
    <property type="term" value="F:actin filament binding"/>
    <property type="evidence" value="ECO:0007669"/>
    <property type="project" value="InterPro"/>
</dbReference>
<organism evidence="4 5">
    <name type="scientific">Eschrichtius robustus</name>
    <name type="common">California gray whale</name>
    <name type="synonym">Eschrichtius gibbosus</name>
    <dbReference type="NCBI Taxonomy" id="9764"/>
    <lineage>
        <taxon>Eukaryota</taxon>
        <taxon>Metazoa</taxon>
        <taxon>Chordata</taxon>
        <taxon>Craniata</taxon>
        <taxon>Vertebrata</taxon>
        <taxon>Euteleostomi</taxon>
        <taxon>Mammalia</taxon>
        <taxon>Eutheria</taxon>
        <taxon>Laurasiatheria</taxon>
        <taxon>Artiodactyla</taxon>
        <taxon>Whippomorpha</taxon>
        <taxon>Cetacea</taxon>
        <taxon>Mysticeti</taxon>
        <taxon>Eschrichtiidae</taxon>
        <taxon>Eschrichtius</taxon>
    </lineage>
</organism>
<evidence type="ECO:0008006" key="6">
    <source>
        <dbReference type="Google" id="ProtNLM"/>
    </source>
</evidence>
<dbReference type="GO" id="GO:0071691">
    <property type="term" value="P:cardiac muscle thin filament assembly"/>
    <property type="evidence" value="ECO:0007669"/>
    <property type="project" value="TreeGrafter"/>
</dbReference>
<keyword evidence="1" id="KW-0677">Repeat</keyword>
<accession>A0AB34HB08</accession>
<dbReference type="PANTHER" id="PTHR11039">
    <property type="entry name" value="NEBULIN"/>
    <property type="match status" value="1"/>
</dbReference>
<reference evidence="4 5" key="1">
    <citation type="submission" date="2022-11" db="EMBL/GenBank/DDBJ databases">
        <title>Whole genome sequence of Eschrichtius robustus ER-17-0199.</title>
        <authorList>
            <person name="Bruniche-Olsen A."/>
            <person name="Black A.N."/>
            <person name="Fields C.J."/>
            <person name="Walden K."/>
            <person name="Dewoody J.A."/>
        </authorList>
    </citation>
    <scope>NUCLEOTIDE SEQUENCE [LARGE SCALE GENOMIC DNA]</scope>
    <source>
        <strain evidence="4">ER-17-0199</strain>
        <tissue evidence="4">Blubber</tissue>
    </source>
</reference>
<dbReference type="InterPro" id="IPR055297">
    <property type="entry name" value="NEBU/NEBL"/>
</dbReference>
<evidence type="ECO:0000256" key="1">
    <source>
        <dbReference type="ARBA" id="ARBA00022737"/>
    </source>
</evidence>
<dbReference type="AlphaFoldDB" id="A0AB34HB08"/>
<evidence type="ECO:0000256" key="3">
    <source>
        <dbReference type="SAM" id="MobiDB-lite"/>
    </source>
</evidence>
<comment type="caution">
    <text evidence="4">The sequence shown here is derived from an EMBL/GenBank/DDBJ whole genome shotgun (WGS) entry which is preliminary data.</text>
</comment>
<gene>
    <name evidence="4" type="ORF">J1605_005110</name>
</gene>
<evidence type="ECO:0000313" key="5">
    <source>
        <dbReference type="Proteomes" id="UP001159641"/>
    </source>
</evidence>
<name>A0AB34HB08_ESCRO</name>
<proteinExistence type="predicted"/>
<dbReference type="InterPro" id="IPR000900">
    <property type="entry name" value="Nebulin_repeat"/>
</dbReference>
<dbReference type="PANTHER" id="PTHR11039:SF48">
    <property type="entry name" value="NEBULETTE"/>
    <property type="match status" value="1"/>
</dbReference>
<dbReference type="Proteomes" id="UP001159641">
    <property type="component" value="Unassembled WGS sequence"/>
</dbReference>
<dbReference type="EMBL" id="JAIQCJ010001564">
    <property type="protein sequence ID" value="KAJ8788814.1"/>
    <property type="molecule type" value="Genomic_DNA"/>
</dbReference>
<dbReference type="GO" id="GO:0030018">
    <property type="term" value="C:Z disc"/>
    <property type="evidence" value="ECO:0007669"/>
    <property type="project" value="InterPro"/>
</dbReference>
<dbReference type="SMART" id="SM00227">
    <property type="entry name" value="NEBU"/>
    <property type="match status" value="1"/>
</dbReference>
<protein>
    <recommendedName>
        <fullName evidence="6">Nebulette</fullName>
    </recommendedName>
</protein>